<accession>A0ABD2V527</accession>
<sequence length="158" mass="17745">YLPLFSLEPHSTFLSIFFGDNRHHLLVAAASLSLSPFPSLPFFSVSFFSLSDQQSSRTTGDWRSDQRMAQLLQPQAPPASPDKQQRQQPDSNRRQQVTGEEHQQLARSSETVTPTRFCDTPFILSSRLGCHLPSNGTLSSNWVVRLSKRHVGLSPHSK</sequence>
<evidence type="ECO:0000313" key="2">
    <source>
        <dbReference type="EMBL" id="KAL3375805.1"/>
    </source>
</evidence>
<name>A0ABD2V527_9SOLN</name>
<dbReference type="EMBL" id="JBJKTR010000002">
    <property type="protein sequence ID" value="KAL3375805.1"/>
    <property type="molecule type" value="Genomic_DNA"/>
</dbReference>
<evidence type="ECO:0000256" key="1">
    <source>
        <dbReference type="SAM" id="MobiDB-lite"/>
    </source>
</evidence>
<gene>
    <name evidence="2" type="ORF">AABB24_002665</name>
</gene>
<feature type="compositionally biased region" description="Polar residues" evidence="1">
    <location>
        <begin position="86"/>
        <end position="98"/>
    </location>
</feature>
<proteinExistence type="predicted"/>
<evidence type="ECO:0000313" key="3">
    <source>
        <dbReference type="Proteomes" id="UP001627284"/>
    </source>
</evidence>
<comment type="caution">
    <text evidence="2">The sequence shown here is derived from an EMBL/GenBank/DDBJ whole genome shotgun (WGS) entry which is preliminary data.</text>
</comment>
<feature type="region of interest" description="Disordered" evidence="1">
    <location>
        <begin position="55"/>
        <end position="112"/>
    </location>
</feature>
<protein>
    <submittedName>
        <fullName evidence="2">Uncharacterized protein</fullName>
    </submittedName>
</protein>
<keyword evidence="3" id="KW-1185">Reference proteome</keyword>
<dbReference type="AlphaFoldDB" id="A0ABD2V527"/>
<dbReference type="EMBL" id="JBJKTR010000002">
    <property type="protein sequence ID" value="KAL3375807.1"/>
    <property type="molecule type" value="Genomic_DNA"/>
</dbReference>
<dbReference type="Proteomes" id="UP001627284">
    <property type="component" value="Unassembled WGS sequence"/>
</dbReference>
<organism evidence="2 3">
    <name type="scientific">Solanum stoloniferum</name>
    <dbReference type="NCBI Taxonomy" id="62892"/>
    <lineage>
        <taxon>Eukaryota</taxon>
        <taxon>Viridiplantae</taxon>
        <taxon>Streptophyta</taxon>
        <taxon>Embryophyta</taxon>
        <taxon>Tracheophyta</taxon>
        <taxon>Spermatophyta</taxon>
        <taxon>Magnoliopsida</taxon>
        <taxon>eudicotyledons</taxon>
        <taxon>Gunneridae</taxon>
        <taxon>Pentapetalae</taxon>
        <taxon>asterids</taxon>
        <taxon>lamiids</taxon>
        <taxon>Solanales</taxon>
        <taxon>Solanaceae</taxon>
        <taxon>Solanoideae</taxon>
        <taxon>Solaneae</taxon>
        <taxon>Solanum</taxon>
    </lineage>
</organism>
<reference evidence="2 3" key="1">
    <citation type="submission" date="2024-05" db="EMBL/GenBank/DDBJ databases">
        <title>De novo assembly of an allotetraploid wild potato.</title>
        <authorList>
            <person name="Hosaka A.J."/>
        </authorList>
    </citation>
    <scope>NUCLEOTIDE SEQUENCE [LARGE SCALE GENOMIC DNA]</scope>
    <source>
        <tissue evidence="2">Young leaves</tissue>
    </source>
</reference>
<feature type="non-terminal residue" evidence="2">
    <location>
        <position position="1"/>
    </location>
</feature>